<dbReference type="InterPro" id="IPR049299">
    <property type="entry name" value="Thio2_N"/>
</dbReference>
<dbReference type="SUPFAM" id="SSF52833">
    <property type="entry name" value="Thioredoxin-like"/>
    <property type="match status" value="1"/>
</dbReference>
<feature type="domain" description="Thioredoxin" evidence="8">
    <location>
        <begin position="19"/>
        <end position="142"/>
    </location>
</feature>
<reference evidence="9 10" key="1">
    <citation type="journal article" date="2022" name="Environ. Microbiol. Rep.">
        <title>Eco-phylogenetic analyses reveal divergent evolution of vitamin B12 metabolism in the marine bacterial family 'Psychromonadaceae'.</title>
        <authorList>
            <person name="Jin X."/>
            <person name="Yang Y."/>
            <person name="Cao H."/>
            <person name="Gao B."/>
            <person name="Zhao Z."/>
        </authorList>
    </citation>
    <scope>NUCLEOTIDE SEQUENCE [LARGE SCALE GENOMIC DNA]</scope>
    <source>
        <strain evidence="9 10">MKS20</strain>
    </source>
</reference>
<dbReference type="PANTHER" id="PTHR45663:SF40">
    <property type="entry name" value="THIOREDOXIN 2"/>
    <property type="match status" value="1"/>
</dbReference>
<dbReference type="Proteomes" id="UP001201273">
    <property type="component" value="Unassembled WGS sequence"/>
</dbReference>
<dbReference type="NCBIfam" id="TIGR01068">
    <property type="entry name" value="thioredoxin"/>
    <property type="match status" value="1"/>
</dbReference>
<dbReference type="InterPro" id="IPR005746">
    <property type="entry name" value="Thioredoxin"/>
</dbReference>
<evidence type="ECO:0000256" key="6">
    <source>
        <dbReference type="ARBA" id="ARBA00023284"/>
    </source>
</evidence>
<dbReference type="InterPro" id="IPR013766">
    <property type="entry name" value="Thioredoxin_domain"/>
</dbReference>
<evidence type="ECO:0000256" key="3">
    <source>
        <dbReference type="ARBA" id="ARBA00022723"/>
    </source>
</evidence>
<evidence type="ECO:0000259" key="8">
    <source>
        <dbReference type="PROSITE" id="PS51352"/>
    </source>
</evidence>
<keyword evidence="4" id="KW-0249">Electron transport</keyword>
<proteinExistence type="inferred from homology"/>
<dbReference type="RefSeq" id="WP_233053981.1">
    <property type="nucleotide sequence ID" value="NZ_JAIMJA010000018.1"/>
</dbReference>
<dbReference type="PROSITE" id="PS51352">
    <property type="entry name" value="THIOREDOXIN_2"/>
    <property type="match status" value="1"/>
</dbReference>
<dbReference type="Pfam" id="PF00085">
    <property type="entry name" value="Thioredoxin"/>
    <property type="match status" value="1"/>
</dbReference>
<dbReference type="NCBIfam" id="NF008229">
    <property type="entry name" value="PRK10996.1"/>
    <property type="match status" value="1"/>
</dbReference>
<evidence type="ECO:0000256" key="1">
    <source>
        <dbReference type="ARBA" id="ARBA00008987"/>
    </source>
</evidence>
<evidence type="ECO:0000256" key="4">
    <source>
        <dbReference type="ARBA" id="ARBA00022982"/>
    </source>
</evidence>
<accession>A0ABS8WDY5</accession>
<organism evidence="9 10">
    <name type="scientific">Motilimonas cestriensis</name>
    <dbReference type="NCBI Taxonomy" id="2742685"/>
    <lineage>
        <taxon>Bacteria</taxon>
        <taxon>Pseudomonadati</taxon>
        <taxon>Pseudomonadota</taxon>
        <taxon>Gammaproteobacteria</taxon>
        <taxon>Alteromonadales</taxon>
        <taxon>Alteromonadales genera incertae sedis</taxon>
        <taxon>Motilimonas</taxon>
    </lineage>
</organism>
<keyword evidence="3" id="KW-0479">Metal-binding</keyword>
<evidence type="ECO:0000256" key="7">
    <source>
        <dbReference type="NCBIfam" id="TIGR01068"/>
    </source>
</evidence>
<name>A0ABS8WDY5_9GAMM</name>
<sequence length="142" mass="15632">MDTCIIRCPHCSVKNRIATNKLAQQPQCGKCKTNLFAGVPVEATSDNFTHLINSGIPVVVDFWASWCGPCQQFAPVFAQAAKSYEGRAIFAKVNTEVETQLGSQYHIRSIPSLMVFKNGKMVQQLAGALPAGQFTQWLNQEI</sequence>
<dbReference type="InterPro" id="IPR017937">
    <property type="entry name" value="Thioredoxin_CS"/>
</dbReference>
<keyword evidence="5" id="KW-1015">Disulfide bond</keyword>
<dbReference type="PRINTS" id="PR00421">
    <property type="entry name" value="THIOREDOXIN"/>
</dbReference>
<evidence type="ECO:0000313" key="10">
    <source>
        <dbReference type="Proteomes" id="UP001201273"/>
    </source>
</evidence>
<gene>
    <name evidence="9" type="primary">trxC</name>
    <name evidence="9" type="ORF">K6Y31_16165</name>
</gene>
<dbReference type="CDD" id="cd02947">
    <property type="entry name" value="TRX_family"/>
    <property type="match status" value="1"/>
</dbReference>
<comment type="caution">
    <text evidence="9">The sequence shown here is derived from an EMBL/GenBank/DDBJ whole genome shotgun (WGS) entry which is preliminary data.</text>
</comment>
<dbReference type="PANTHER" id="PTHR45663">
    <property type="entry name" value="GEO12009P1"/>
    <property type="match status" value="1"/>
</dbReference>
<dbReference type="EMBL" id="JAIMJA010000018">
    <property type="protein sequence ID" value="MCE2596337.1"/>
    <property type="molecule type" value="Genomic_DNA"/>
</dbReference>
<evidence type="ECO:0000256" key="2">
    <source>
        <dbReference type="ARBA" id="ARBA00022448"/>
    </source>
</evidence>
<evidence type="ECO:0000256" key="5">
    <source>
        <dbReference type="ARBA" id="ARBA00023157"/>
    </source>
</evidence>
<dbReference type="Gene3D" id="2.30.30.380">
    <property type="entry name" value="Zn-finger domain of Sec23/24"/>
    <property type="match status" value="1"/>
</dbReference>
<comment type="similarity">
    <text evidence="1">Belongs to the thioredoxin family.</text>
</comment>
<dbReference type="InterPro" id="IPR036249">
    <property type="entry name" value="Thioredoxin-like_sf"/>
</dbReference>
<dbReference type="Pfam" id="PF21352">
    <property type="entry name" value="Zn_ribbon_Thio2"/>
    <property type="match status" value="1"/>
</dbReference>
<keyword evidence="2" id="KW-0813">Transport</keyword>
<evidence type="ECO:0000313" key="9">
    <source>
        <dbReference type="EMBL" id="MCE2596337.1"/>
    </source>
</evidence>
<dbReference type="PROSITE" id="PS00194">
    <property type="entry name" value="THIOREDOXIN_1"/>
    <property type="match status" value="1"/>
</dbReference>
<keyword evidence="6" id="KW-0676">Redox-active center</keyword>
<keyword evidence="10" id="KW-1185">Reference proteome</keyword>
<dbReference type="Gene3D" id="3.40.30.10">
    <property type="entry name" value="Glutaredoxin"/>
    <property type="match status" value="1"/>
</dbReference>
<protein>
    <recommendedName>
        <fullName evidence="7">Thioredoxin</fullName>
    </recommendedName>
</protein>